<evidence type="ECO:0000313" key="7">
    <source>
        <dbReference type="EMBL" id="GFP80753.1"/>
    </source>
</evidence>
<evidence type="ECO:0000256" key="1">
    <source>
        <dbReference type="ARBA" id="ARBA00004123"/>
    </source>
</evidence>
<keyword evidence="4" id="KW-0804">Transcription</keyword>
<dbReference type="Gene3D" id="3.40.1810.10">
    <property type="entry name" value="Transcription factor, MADS-box"/>
    <property type="match status" value="1"/>
</dbReference>
<evidence type="ECO:0000259" key="6">
    <source>
        <dbReference type="PROSITE" id="PS50066"/>
    </source>
</evidence>
<dbReference type="SUPFAM" id="SSF55455">
    <property type="entry name" value="SRF-like"/>
    <property type="match status" value="1"/>
</dbReference>
<evidence type="ECO:0000256" key="2">
    <source>
        <dbReference type="ARBA" id="ARBA00023015"/>
    </source>
</evidence>
<proteinExistence type="predicted"/>
<keyword evidence="2" id="KW-0805">Transcription regulation</keyword>
<dbReference type="SMART" id="SM00432">
    <property type="entry name" value="MADS"/>
    <property type="match status" value="1"/>
</dbReference>
<gene>
    <name evidence="7" type="ORF">PHJA_000218600</name>
</gene>
<sequence length="115" mass="12988">MVPPQGKRKSQGRKKIEMKLIEEENARTVTFSKRRAGLFKKATELSIRCGGQIAIIIFSLSGRADSFVHPTLNRPWAHCLDRNSMLNLQDSAHSSRAFSALFAELKELCDKKTKN</sequence>
<accession>A0A830B8D4</accession>
<dbReference type="PANTHER" id="PTHR11945">
    <property type="entry name" value="MADS BOX PROTEIN"/>
    <property type="match status" value="1"/>
</dbReference>
<dbReference type="EMBL" id="BMAC01000023">
    <property type="protein sequence ID" value="GFP80753.1"/>
    <property type="molecule type" value="Genomic_DNA"/>
</dbReference>
<organism evidence="7 8">
    <name type="scientific">Phtheirospermum japonicum</name>
    <dbReference type="NCBI Taxonomy" id="374723"/>
    <lineage>
        <taxon>Eukaryota</taxon>
        <taxon>Viridiplantae</taxon>
        <taxon>Streptophyta</taxon>
        <taxon>Embryophyta</taxon>
        <taxon>Tracheophyta</taxon>
        <taxon>Spermatophyta</taxon>
        <taxon>Magnoliopsida</taxon>
        <taxon>eudicotyledons</taxon>
        <taxon>Gunneridae</taxon>
        <taxon>Pentapetalae</taxon>
        <taxon>asterids</taxon>
        <taxon>lamiids</taxon>
        <taxon>Lamiales</taxon>
        <taxon>Orobanchaceae</taxon>
        <taxon>Orobanchaceae incertae sedis</taxon>
        <taxon>Phtheirospermum</taxon>
    </lineage>
</organism>
<evidence type="ECO:0000256" key="4">
    <source>
        <dbReference type="ARBA" id="ARBA00023163"/>
    </source>
</evidence>
<dbReference type="GO" id="GO:0046983">
    <property type="term" value="F:protein dimerization activity"/>
    <property type="evidence" value="ECO:0007669"/>
    <property type="project" value="InterPro"/>
</dbReference>
<dbReference type="GO" id="GO:0005634">
    <property type="term" value="C:nucleus"/>
    <property type="evidence" value="ECO:0007669"/>
    <property type="project" value="UniProtKB-SubCell"/>
</dbReference>
<dbReference type="PROSITE" id="PS50066">
    <property type="entry name" value="MADS_BOX_2"/>
    <property type="match status" value="1"/>
</dbReference>
<name>A0A830B8D4_9LAMI</name>
<evidence type="ECO:0000313" key="8">
    <source>
        <dbReference type="Proteomes" id="UP000653305"/>
    </source>
</evidence>
<dbReference type="Pfam" id="PF00319">
    <property type="entry name" value="SRF-TF"/>
    <property type="match status" value="1"/>
</dbReference>
<dbReference type="Proteomes" id="UP000653305">
    <property type="component" value="Unassembled WGS sequence"/>
</dbReference>
<dbReference type="GO" id="GO:0000981">
    <property type="term" value="F:DNA-binding transcription factor activity, RNA polymerase II-specific"/>
    <property type="evidence" value="ECO:0007669"/>
    <property type="project" value="TreeGrafter"/>
</dbReference>
<dbReference type="OrthoDB" id="901722at2759"/>
<keyword evidence="3" id="KW-0238">DNA-binding</keyword>
<protein>
    <submittedName>
        <fullName evidence="7">Agamous-like mads-box protein agl61</fullName>
    </submittedName>
</protein>
<feature type="domain" description="MADS-box" evidence="6">
    <location>
        <begin position="11"/>
        <end position="71"/>
    </location>
</feature>
<comment type="caution">
    <text evidence="7">The sequence shown here is derived from an EMBL/GenBank/DDBJ whole genome shotgun (WGS) entry which is preliminary data.</text>
</comment>
<dbReference type="InterPro" id="IPR036879">
    <property type="entry name" value="TF_MADSbox_sf"/>
</dbReference>
<comment type="subcellular location">
    <subcellularLocation>
        <location evidence="1">Nucleus</location>
    </subcellularLocation>
</comment>
<reference evidence="7" key="1">
    <citation type="submission" date="2020-07" db="EMBL/GenBank/DDBJ databases">
        <title>Ethylene signaling mediates host invasion by parasitic plants.</title>
        <authorList>
            <person name="Yoshida S."/>
        </authorList>
    </citation>
    <scope>NUCLEOTIDE SEQUENCE</scope>
    <source>
        <strain evidence="7">Okayama</strain>
    </source>
</reference>
<dbReference type="PANTHER" id="PTHR11945:SF776">
    <property type="entry name" value="AGAMOUS-LIKE 50-RELATED"/>
    <property type="match status" value="1"/>
</dbReference>
<evidence type="ECO:0000256" key="5">
    <source>
        <dbReference type="ARBA" id="ARBA00023242"/>
    </source>
</evidence>
<dbReference type="PRINTS" id="PR00404">
    <property type="entry name" value="MADSDOMAIN"/>
</dbReference>
<dbReference type="AlphaFoldDB" id="A0A830B8D4"/>
<dbReference type="InterPro" id="IPR002100">
    <property type="entry name" value="TF_MADSbox"/>
</dbReference>
<dbReference type="GO" id="GO:0000978">
    <property type="term" value="F:RNA polymerase II cis-regulatory region sequence-specific DNA binding"/>
    <property type="evidence" value="ECO:0007669"/>
    <property type="project" value="TreeGrafter"/>
</dbReference>
<evidence type="ECO:0000256" key="3">
    <source>
        <dbReference type="ARBA" id="ARBA00023125"/>
    </source>
</evidence>
<keyword evidence="5" id="KW-0539">Nucleus</keyword>
<keyword evidence="8" id="KW-1185">Reference proteome</keyword>